<reference evidence="5 6" key="1">
    <citation type="submission" date="2012-05" db="EMBL/GenBank/DDBJ databases">
        <title>Recombination and specialization in a pathogen metapopulation.</title>
        <authorList>
            <person name="Gardiner A."/>
            <person name="Kemen E."/>
            <person name="Schultz-Larsen T."/>
            <person name="MacLean D."/>
            <person name="Van Oosterhout C."/>
            <person name="Jones J.D.G."/>
        </authorList>
    </citation>
    <scope>NUCLEOTIDE SEQUENCE [LARGE SCALE GENOMIC DNA]</scope>
    <source>
        <strain evidence="5 6">Ac Nc2</strain>
    </source>
</reference>
<dbReference type="InParanoid" id="A0A024GH36"/>
<dbReference type="Pfam" id="PF00112">
    <property type="entry name" value="Peptidase_C1"/>
    <property type="match status" value="1"/>
</dbReference>
<evidence type="ECO:0000313" key="6">
    <source>
        <dbReference type="Proteomes" id="UP000053237"/>
    </source>
</evidence>
<name>A0A024GH36_9STRA</name>
<dbReference type="InterPro" id="IPR025660">
    <property type="entry name" value="Pept_his_AS"/>
</dbReference>
<dbReference type="EMBL" id="CAIX01000113">
    <property type="protein sequence ID" value="CCI45995.1"/>
    <property type="molecule type" value="Genomic_DNA"/>
</dbReference>
<dbReference type="InterPro" id="IPR000169">
    <property type="entry name" value="Pept_cys_AS"/>
</dbReference>
<comment type="caution">
    <text evidence="5">The sequence shown here is derived from an EMBL/GenBank/DDBJ whole genome shotgun (WGS) entry which is preliminary data.</text>
</comment>
<keyword evidence="3" id="KW-0732">Signal</keyword>
<dbReference type="Proteomes" id="UP000053237">
    <property type="component" value="Unassembled WGS sequence"/>
</dbReference>
<dbReference type="SMART" id="SM00645">
    <property type="entry name" value="Pept_C1"/>
    <property type="match status" value="1"/>
</dbReference>
<dbReference type="InterPro" id="IPR038765">
    <property type="entry name" value="Papain-like_cys_pep_sf"/>
</dbReference>
<dbReference type="PROSITE" id="PS00139">
    <property type="entry name" value="THIOL_PROTEASE_CYS"/>
    <property type="match status" value="1"/>
</dbReference>
<dbReference type="PANTHER" id="PTHR12411">
    <property type="entry name" value="CYSTEINE PROTEASE FAMILY C1-RELATED"/>
    <property type="match status" value="1"/>
</dbReference>
<feature type="chain" id="PRO_5018687930" description="Peptidase C1A papain C-terminal domain-containing protein" evidence="3">
    <location>
        <begin position="17"/>
        <end position="349"/>
    </location>
</feature>
<dbReference type="GO" id="GO:0008234">
    <property type="term" value="F:cysteine-type peptidase activity"/>
    <property type="evidence" value="ECO:0007669"/>
    <property type="project" value="InterPro"/>
</dbReference>
<dbReference type="InterPro" id="IPR039417">
    <property type="entry name" value="Peptidase_C1A_papain-like"/>
</dbReference>
<keyword evidence="2" id="KW-0865">Zymogen</keyword>
<dbReference type="GO" id="GO:0006508">
    <property type="term" value="P:proteolysis"/>
    <property type="evidence" value="ECO:0007669"/>
    <property type="project" value="InterPro"/>
</dbReference>
<evidence type="ECO:0000313" key="5">
    <source>
        <dbReference type="EMBL" id="CCI45995.1"/>
    </source>
</evidence>
<comment type="similarity">
    <text evidence="1">Belongs to the peptidase C1 family.</text>
</comment>
<evidence type="ECO:0000256" key="2">
    <source>
        <dbReference type="ARBA" id="ARBA00023145"/>
    </source>
</evidence>
<dbReference type="STRING" id="65357.A0A024GH36"/>
<dbReference type="InterPro" id="IPR000668">
    <property type="entry name" value="Peptidase_C1A_C"/>
</dbReference>
<dbReference type="PRINTS" id="PR00705">
    <property type="entry name" value="PAPAIN"/>
</dbReference>
<proteinExistence type="inferred from homology"/>
<sequence>MIARTFLGLLLPFAAGKIDIPIEYEREFEQQMDALQVALRAWKQSEAGRYALQNGFYTEDTYEAMDIDQLGRFFMSQIAVKKAQASNPNAIFSIDTPFSLMTEEEFAQFAGSSYDVQARRSLQTSNATRMTTPSSIDWTTSGCLTPPKNQGMCGSCWAFAAIGALESALCLQRKNETLTLYSEQQVNDCDTKSYGCSGGFPRNALEYIQQNKGVCTAEAYPYVSGDSGKNGKCIEKSCGEMDIRVNSVGSSEDAFVRALAAQPIAVGVAAGNREWKQYKAGILSTCSTDELDHAVLAVGYGTGSDGDFFKIKNSWGTGWGDKGFMYLKRDEDKSACGIINKHAVYPTIL</sequence>
<dbReference type="OrthoDB" id="10253408at2759"/>
<feature type="signal peptide" evidence="3">
    <location>
        <begin position="1"/>
        <end position="16"/>
    </location>
</feature>
<feature type="domain" description="Peptidase C1A papain C-terminal" evidence="4">
    <location>
        <begin position="132"/>
        <end position="347"/>
    </location>
</feature>
<protein>
    <recommendedName>
        <fullName evidence="4">Peptidase C1A papain C-terminal domain-containing protein</fullName>
    </recommendedName>
</protein>
<dbReference type="Gene3D" id="3.90.70.10">
    <property type="entry name" value="Cysteine proteinases"/>
    <property type="match status" value="1"/>
</dbReference>
<keyword evidence="6" id="KW-1185">Reference proteome</keyword>
<evidence type="ECO:0000259" key="4">
    <source>
        <dbReference type="SMART" id="SM00645"/>
    </source>
</evidence>
<dbReference type="CDD" id="cd02248">
    <property type="entry name" value="Peptidase_C1A"/>
    <property type="match status" value="1"/>
</dbReference>
<evidence type="ECO:0000256" key="1">
    <source>
        <dbReference type="ARBA" id="ARBA00008455"/>
    </source>
</evidence>
<gene>
    <name evidence="5" type="ORF">BN9_069050</name>
</gene>
<evidence type="ECO:0000256" key="3">
    <source>
        <dbReference type="SAM" id="SignalP"/>
    </source>
</evidence>
<organism evidence="5 6">
    <name type="scientific">Albugo candida</name>
    <dbReference type="NCBI Taxonomy" id="65357"/>
    <lineage>
        <taxon>Eukaryota</taxon>
        <taxon>Sar</taxon>
        <taxon>Stramenopiles</taxon>
        <taxon>Oomycota</taxon>
        <taxon>Peronosporomycetes</taxon>
        <taxon>Albuginales</taxon>
        <taxon>Albuginaceae</taxon>
        <taxon>Albugo</taxon>
    </lineage>
</organism>
<dbReference type="InterPro" id="IPR013128">
    <property type="entry name" value="Peptidase_C1A"/>
</dbReference>
<dbReference type="PROSITE" id="PS00639">
    <property type="entry name" value="THIOL_PROTEASE_HIS"/>
    <property type="match status" value="1"/>
</dbReference>
<accession>A0A024GH36</accession>
<dbReference type="AlphaFoldDB" id="A0A024GH36"/>
<dbReference type="SUPFAM" id="SSF54001">
    <property type="entry name" value="Cysteine proteinases"/>
    <property type="match status" value="1"/>
</dbReference>